<organism evidence="2 3">
    <name type="scientific">Bradyrhizobium lablabi</name>
    <dbReference type="NCBI Taxonomy" id="722472"/>
    <lineage>
        <taxon>Bacteria</taxon>
        <taxon>Pseudomonadati</taxon>
        <taxon>Pseudomonadota</taxon>
        <taxon>Alphaproteobacteria</taxon>
        <taxon>Hyphomicrobiales</taxon>
        <taxon>Nitrobacteraceae</taxon>
        <taxon>Bradyrhizobium</taxon>
    </lineage>
</organism>
<keyword evidence="2" id="KW-0238">DNA-binding</keyword>
<dbReference type="InterPro" id="IPR027373">
    <property type="entry name" value="RHH_dom"/>
</dbReference>
<evidence type="ECO:0000259" key="1">
    <source>
        <dbReference type="Pfam" id="PF13467"/>
    </source>
</evidence>
<evidence type="ECO:0000313" key="2">
    <source>
        <dbReference type="EMBL" id="SHJ93555.1"/>
    </source>
</evidence>
<protein>
    <submittedName>
        <fullName evidence="2">Predicted DNA-binding protein, contains Ribbon-helix-helix (RHH) domain</fullName>
    </submittedName>
</protein>
<gene>
    <name evidence="2" type="ORF">SAMN05444159_1955</name>
</gene>
<dbReference type="InterPro" id="IPR038268">
    <property type="entry name" value="RHH_sf"/>
</dbReference>
<sequence>MCKLFSELDLKSCAFQIRSVRLGAHVTSIRLEAMFWNILEKLAAEKGATLDRFLTKLHDETLRFHGEANDFTSLLRCACLVYVESMKDVFDAFGPPSDKE</sequence>
<feature type="domain" description="Ribbon-helix-helix" evidence="1">
    <location>
        <begin position="17"/>
        <end position="82"/>
    </location>
</feature>
<proteinExistence type="predicted"/>
<name>A0A1M6NCU4_9BRAD</name>
<dbReference type="Gene3D" id="1.10.3990.20">
    <property type="entry name" value="protein bp1543"/>
    <property type="match status" value="1"/>
</dbReference>
<dbReference type="Pfam" id="PF13467">
    <property type="entry name" value="RHH_4"/>
    <property type="match status" value="1"/>
</dbReference>
<accession>A0A1M6NCU4</accession>
<dbReference type="AlphaFoldDB" id="A0A1M6NCU4"/>
<dbReference type="OrthoDB" id="5458732at2"/>
<dbReference type="Proteomes" id="UP000189935">
    <property type="component" value="Chromosome I"/>
</dbReference>
<dbReference type="EMBL" id="LT670844">
    <property type="protein sequence ID" value="SHJ93555.1"/>
    <property type="molecule type" value="Genomic_DNA"/>
</dbReference>
<dbReference type="GO" id="GO:0003677">
    <property type="term" value="F:DNA binding"/>
    <property type="evidence" value="ECO:0007669"/>
    <property type="project" value="UniProtKB-KW"/>
</dbReference>
<dbReference type="RefSeq" id="WP_079537967.1">
    <property type="nucleotide sequence ID" value="NZ_LT670844.1"/>
</dbReference>
<reference evidence="2 3" key="1">
    <citation type="submission" date="2016-11" db="EMBL/GenBank/DDBJ databases">
        <authorList>
            <person name="Jaros S."/>
            <person name="Januszkiewicz K."/>
            <person name="Wedrychowicz H."/>
        </authorList>
    </citation>
    <scope>NUCLEOTIDE SEQUENCE [LARGE SCALE GENOMIC DNA]</scope>
    <source>
        <strain evidence="2 3">GAS499</strain>
    </source>
</reference>
<evidence type="ECO:0000313" key="3">
    <source>
        <dbReference type="Proteomes" id="UP000189935"/>
    </source>
</evidence>